<sequence length="67" mass="8011">MKQTYSSSEITYLGFTKFYEIFKVKKTFTNQIFARAEDSQWNMTSTRWQKHPKSAVSYMVGTYMMTE</sequence>
<name>A0A915K3P2_ROMCU</name>
<evidence type="ECO:0000313" key="1">
    <source>
        <dbReference type="Proteomes" id="UP000887565"/>
    </source>
</evidence>
<protein>
    <submittedName>
        <fullName evidence="2">Uncharacterized protein</fullName>
    </submittedName>
</protein>
<reference evidence="2" key="1">
    <citation type="submission" date="2022-11" db="UniProtKB">
        <authorList>
            <consortium name="WormBaseParasite"/>
        </authorList>
    </citation>
    <scope>IDENTIFICATION</scope>
</reference>
<evidence type="ECO:0000313" key="2">
    <source>
        <dbReference type="WBParaSite" id="nRc.2.0.1.t32448-RA"/>
    </source>
</evidence>
<dbReference type="WBParaSite" id="nRc.2.0.1.t32448-RA">
    <property type="protein sequence ID" value="nRc.2.0.1.t32448-RA"/>
    <property type="gene ID" value="nRc.2.0.1.g32448"/>
</dbReference>
<dbReference type="AlphaFoldDB" id="A0A915K3P2"/>
<organism evidence="1 2">
    <name type="scientific">Romanomermis culicivorax</name>
    <name type="common">Nematode worm</name>
    <dbReference type="NCBI Taxonomy" id="13658"/>
    <lineage>
        <taxon>Eukaryota</taxon>
        <taxon>Metazoa</taxon>
        <taxon>Ecdysozoa</taxon>
        <taxon>Nematoda</taxon>
        <taxon>Enoplea</taxon>
        <taxon>Dorylaimia</taxon>
        <taxon>Mermithida</taxon>
        <taxon>Mermithoidea</taxon>
        <taxon>Mermithidae</taxon>
        <taxon>Romanomermis</taxon>
    </lineage>
</organism>
<accession>A0A915K3P2</accession>
<keyword evidence="1" id="KW-1185">Reference proteome</keyword>
<dbReference type="Proteomes" id="UP000887565">
    <property type="component" value="Unplaced"/>
</dbReference>
<proteinExistence type="predicted"/>